<accession>A0A0M0K0D6</accession>
<dbReference type="Gene3D" id="2.30.29.30">
    <property type="entry name" value="Pleckstrin-homology domain (PH domain)/Phosphotyrosine-binding domain (PTB)"/>
    <property type="match status" value="1"/>
</dbReference>
<feature type="region of interest" description="Disordered" evidence="1">
    <location>
        <begin position="127"/>
        <end position="223"/>
    </location>
</feature>
<keyword evidence="4" id="KW-1185">Reference proteome</keyword>
<feature type="compositionally biased region" description="Low complexity" evidence="1">
    <location>
        <begin position="196"/>
        <end position="223"/>
    </location>
</feature>
<evidence type="ECO:0000313" key="3">
    <source>
        <dbReference type="EMBL" id="KOO32351.1"/>
    </source>
</evidence>
<dbReference type="InterPro" id="IPR011993">
    <property type="entry name" value="PH-like_dom_sf"/>
</dbReference>
<proteinExistence type="predicted"/>
<evidence type="ECO:0000259" key="2">
    <source>
        <dbReference type="PROSITE" id="PS50003"/>
    </source>
</evidence>
<feature type="compositionally biased region" description="Low complexity" evidence="1">
    <location>
        <begin position="131"/>
        <end position="142"/>
    </location>
</feature>
<dbReference type="EMBL" id="JWZX01001796">
    <property type="protein sequence ID" value="KOO32351.1"/>
    <property type="molecule type" value="Genomic_DNA"/>
</dbReference>
<protein>
    <recommendedName>
        <fullName evidence="2">PH domain-containing protein</fullName>
    </recommendedName>
</protein>
<dbReference type="Proteomes" id="UP000037460">
    <property type="component" value="Unassembled WGS sequence"/>
</dbReference>
<sequence length="254" mass="26629">MPSIKERIRRLSGGAKTKVDESPTGQIIFRGWLNKVGAGILASTFHKRFCVLHFDASGVPMLSMYEAMDVQTLKGARLPLTGATLSSADEKLQVVTEVEGQQTTAKFKASTKAEAVEWMSHLEMAAKGERPAGSAVPSSPAALTGKLMKPEEDSPAPKSSPSSARPERPAVRTAPATPAAMPEPTAAPPAPPATPGPLVTATPVLATLLPPSRHAPSPASPTSDAMAAWMVDDLAKLVNRLEAVAAAAETRDRR</sequence>
<feature type="compositionally biased region" description="Pro residues" evidence="1">
    <location>
        <begin position="185"/>
        <end position="195"/>
    </location>
</feature>
<dbReference type="SMART" id="SM00233">
    <property type="entry name" value="PH"/>
    <property type="match status" value="1"/>
</dbReference>
<dbReference type="PROSITE" id="PS50003">
    <property type="entry name" value="PH_DOMAIN"/>
    <property type="match status" value="1"/>
</dbReference>
<feature type="compositionally biased region" description="Low complexity" evidence="1">
    <location>
        <begin position="171"/>
        <end position="184"/>
    </location>
</feature>
<organism evidence="3 4">
    <name type="scientific">Chrysochromulina tobinii</name>
    <dbReference type="NCBI Taxonomy" id="1460289"/>
    <lineage>
        <taxon>Eukaryota</taxon>
        <taxon>Haptista</taxon>
        <taxon>Haptophyta</taxon>
        <taxon>Prymnesiophyceae</taxon>
        <taxon>Prymnesiales</taxon>
        <taxon>Chrysochromulinaceae</taxon>
        <taxon>Chrysochromulina</taxon>
    </lineage>
</organism>
<dbReference type="AlphaFoldDB" id="A0A0M0K0D6"/>
<name>A0A0M0K0D6_9EUKA</name>
<dbReference type="InterPro" id="IPR001849">
    <property type="entry name" value="PH_domain"/>
</dbReference>
<evidence type="ECO:0000313" key="4">
    <source>
        <dbReference type="Proteomes" id="UP000037460"/>
    </source>
</evidence>
<gene>
    <name evidence="3" type="ORF">Ctob_012632</name>
</gene>
<dbReference type="SUPFAM" id="SSF50729">
    <property type="entry name" value="PH domain-like"/>
    <property type="match status" value="1"/>
</dbReference>
<feature type="domain" description="PH" evidence="2">
    <location>
        <begin position="26"/>
        <end position="127"/>
    </location>
</feature>
<reference evidence="4" key="1">
    <citation type="journal article" date="2015" name="PLoS Genet.">
        <title>Genome Sequence and Transcriptome Analyses of Chrysochromulina tobin: Metabolic Tools for Enhanced Algal Fitness in the Prominent Order Prymnesiales (Haptophyceae).</title>
        <authorList>
            <person name="Hovde B.T."/>
            <person name="Deodato C.R."/>
            <person name="Hunsperger H.M."/>
            <person name="Ryken S.A."/>
            <person name="Yost W."/>
            <person name="Jha R.K."/>
            <person name="Patterson J."/>
            <person name="Monnat R.J. Jr."/>
            <person name="Barlow S.B."/>
            <person name="Starkenburg S.R."/>
            <person name="Cattolico R.A."/>
        </authorList>
    </citation>
    <scope>NUCLEOTIDE SEQUENCE</scope>
    <source>
        <strain evidence="4">CCMP291</strain>
    </source>
</reference>
<evidence type="ECO:0000256" key="1">
    <source>
        <dbReference type="SAM" id="MobiDB-lite"/>
    </source>
</evidence>
<comment type="caution">
    <text evidence="3">The sequence shown here is derived from an EMBL/GenBank/DDBJ whole genome shotgun (WGS) entry which is preliminary data.</text>
</comment>
<dbReference type="Pfam" id="PF00169">
    <property type="entry name" value="PH"/>
    <property type="match status" value="1"/>
</dbReference>
<dbReference type="CDD" id="cd00821">
    <property type="entry name" value="PH"/>
    <property type="match status" value="1"/>
</dbReference>